<dbReference type="GO" id="GO:0042884">
    <property type="term" value="P:microcin transport"/>
    <property type="evidence" value="ECO:0007669"/>
    <property type="project" value="TreeGrafter"/>
</dbReference>
<dbReference type="InterPro" id="IPR030678">
    <property type="entry name" value="Peptide/Ni-bd"/>
</dbReference>
<dbReference type="CDD" id="cd08497">
    <property type="entry name" value="MbnE-like"/>
    <property type="match status" value="1"/>
</dbReference>
<name>A0A381P5E9_9ZZZZ</name>
<organism evidence="3">
    <name type="scientific">marine metagenome</name>
    <dbReference type="NCBI Taxonomy" id="408172"/>
    <lineage>
        <taxon>unclassified sequences</taxon>
        <taxon>metagenomes</taxon>
        <taxon>ecological metagenomes</taxon>
    </lineage>
</organism>
<dbReference type="FunFam" id="3.10.105.10:FF:000005">
    <property type="entry name" value="ABC transporter substrate-binding protein"/>
    <property type="match status" value="1"/>
</dbReference>
<sequence length="640" mass="73302">MYFSFIMNNALRYNSRQLSAKRGRMKNSQLLISLLFASCLIIGSSIASFANSNIIKASSIAMNGSPKYSEGFSHFEYVNPGAPKGGKVRLSSIGSYDSFNAFIAKGVTADGLGMIYETLTTGSSDEAFTEYGLIADKIEYPEDRTWVIYHLNPKAKFHDGEAINVDDVIYTFNTLMEKGAPFYKSYYGDIVSVKDLGNRRVKFQFREGMTNRELVLITGQLPVLPKHYWEGRDFAKSTLDPPLGSGAYRIKDFKAGKYITYERVKDYWAADHPVNKGSNNFDIVRYDYYRDATVSLEAYKAGEYHFREENNSKMWASMYSGKTFDQNLTVRAEIPHELPRGMQGFAFNLRRPIFKDRKVREAIGYAFDFEWSNKNLFYGQYKRTDSYFENSELASSGLPSPEELAILEPFRKDLPEEVFSKEFHPPVTDGSGNIRNQLRAASKLLTSAGWEIKDGKRINSATGEQLKFEILLISPAFERIVLPFKKNLERMGIEASVRVVDTSQYVNRIRSFDFDIFVTVIGQSLSPGNEQDNYWSCKAAETSGSRNYIGICNPAIDKLIRMVIEAPDREKLINRTRALDRALLWGHYIIPHWHINYYRLSYWNKFSRPAITPKYSLGFFTWWIDAAKEKSLLEKKPNLK</sequence>
<accession>A0A381P5E9</accession>
<dbReference type="PIRSF" id="PIRSF002741">
    <property type="entry name" value="MppA"/>
    <property type="match status" value="1"/>
</dbReference>
<feature type="domain" description="Solute-binding protein family 5" evidence="2">
    <location>
        <begin position="133"/>
        <end position="531"/>
    </location>
</feature>
<dbReference type="SUPFAM" id="SSF53850">
    <property type="entry name" value="Periplasmic binding protein-like II"/>
    <property type="match status" value="1"/>
</dbReference>
<dbReference type="GO" id="GO:1904680">
    <property type="term" value="F:peptide transmembrane transporter activity"/>
    <property type="evidence" value="ECO:0007669"/>
    <property type="project" value="TreeGrafter"/>
</dbReference>
<dbReference type="PANTHER" id="PTHR30290:SF64">
    <property type="entry name" value="ABC TRANSPORTER PERIPLASMIC BINDING PROTEIN"/>
    <property type="match status" value="1"/>
</dbReference>
<gene>
    <name evidence="3" type="ORF">METZ01_LOCUS13707</name>
</gene>
<dbReference type="InterPro" id="IPR039424">
    <property type="entry name" value="SBP_5"/>
</dbReference>
<protein>
    <recommendedName>
        <fullName evidence="2">Solute-binding protein family 5 domain-containing protein</fullName>
    </recommendedName>
</protein>
<dbReference type="Gene3D" id="3.40.190.10">
    <property type="entry name" value="Periplasmic binding protein-like II"/>
    <property type="match status" value="1"/>
</dbReference>
<reference evidence="3" key="1">
    <citation type="submission" date="2018-05" db="EMBL/GenBank/DDBJ databases">
        <authorList>
            <person name="Lanie J.A."/>
            <person name="Ng W.-L."/>
            <person name="Kazmierczak K.M."/>
            <person name="Andrzejewski T.M."/>
            <person name="Davidsen T.M."/>
            <person name="Wayne K.J."/>
            <person name="Tettelin H."/>
            <person name="Glass J.I."/>
            <person name="Rusch D."/>
            <person name="Podicherti R."/>
            <person name="Tsui H.-C.T."/>
            <person name="Winkler M.E."/>
        </authorList>
    </citation>
    <scope>NUCLEOTIDE SEQUENCE</scope>
</reference>
<evidence type="ECO:0000256" key="1">
    <source>
        <dbReference type="ARBA" id="ARBA00022729"/>
    </source>
</evidence>
<dbReference type="GO" id="GO:0030288">
    <property type="term" value="C:outer membrane-bounded periplasmic space"/>
    <property type="evidence" value="ECO:0007669"/>
    <property type="project" value="TreeGrafter"/>
</dbReference>
<dbReference type="GO" id="GO:0043190">
    <property type="term" value="C:ATP-binding cassette (ABC) transporter complex"/>
    <property type="evidence" value="ECO:0007669"/>
    <property type="project" value="InterPro"/>
</dbReference>
<dbReference type="AlphaFoldDB" id="A0A381P5E9"/>
<dbReference type="Gene3D" id="3.10.105.10">
    <property type="entry name" value="Dipeptide-binding Protein, Domain 3"/>
    <property type="match status" value="1"/>
</dbReference>
<proteinExistence type="predicted"/>
<evidence type="ECO:0000259" key="2">
    <source>
        <dbReference type="Pfam" id="PF00496"/>
    </source>
</evidence>
<keyword evidence="1" id="KW-0732">Signal</keyword>
<evidence type="ECO:0000313" key="3">
    <source>
        <dbReference type="EMBL" id="SUZ60853.1"/>
    </source>
</evidence>
<dbReference type="InterPro" id="IPR000914">
    <property type="entry name" value="SBP_5_dom"/>
</dbReference>
<dbReference type="EMBL" id="UINC01000769">
    <property type="protein sequence ID" value="SUZ60853.1"/>
    <property type="molecule type" value="Genomic_DNA"/>
</dbReference>
<dbReference type="GO" id="GO:0015833">
    <property type="term" value="P:peptide transport"/>
    <property type="evidence" value="ECO:0007669"/>
    <property type="project" value="TreeGrafter"/>
</dbReference>
<dbReference type="PANTHER" id="PTHR30290">
    <property type="entry name" value="PERIPLASMIC BINDING COMPONENT OF ABC TRANSPORTER"/>
    <property type="match status" value="1"/>
</dbReference>
<dbReference type="Pfam" id="PF00496">
    <property type="entry name" value="SBP_bac_5"/>
    <property type="match status" value="1"/>
</dbReference>